<keyword evidence="2" id="KW-1277">Toxin-antitoxin system</keyword>
<comment type="similarity">
    <text evidence="1">Belongs to the HicA mRNA interferase family.</text>
</comment>
<comment type="caution">
    <text evidence="8">The sequence shown here is derived from an EMBL/GenBank/DDBJ whole genome shotgun (WGS) entry which is preliminary data.</text>
</comment>
<evidence type="ECO:0000256" key="5">
    <source>
        <dbReference type="ARBA" id="ARBA00022801"/>
    </source>
</evidence>
<dbReference type="PATRIC" id="fig|294710.3.peg.48"/>
<keyword evidence="6" id="KW-0694">RNA-binding</keyword>
<dbReference type="GO" id="GO:0016787">
    <property type="term" value="F:hydrolase activity"/>
    <property type="evidence" value="ECO:0007669"/>
    <property type="project" value="UniProtKB-KW"/>
</dbReference>
<keyword evidence="4" id="KW-0255">Endonuclease</keyword>
<keyword evidence="7" id="KW-0346">Stress response</keyword>
<dbReference type="Gene3D" id="3.30.920.30">
    <property type="entry name" value="Hypothetical protein"/>
    <property type="match status" value="1"/>
</dbReference>
<evidence type="ECO:0000256" key="6">
    <source>
        <dbReference type="ARBA" id="ARBA00022884"/>
    </source>
</evidence>
<evidence type="ECO:0000313" key="9">
    <source>
        <dbReference type="Proteomes" id="UP000053860"/>
    </source>
</evidence>
<accession>A0A101HFW6</accession>
<dbReference type="SUPFAM" id="SSF54786">
    <property type="entry name" value="YcfA/nrd intein domain"/>
    <property type="match status" value="1"/>
</dbReference>
<protein>
    <recommendedName>
        <fullName evidence="10">YcfA family protein</fullName>
    </recommendedName>
</protein>
<dbReference type="Proteomes" id="UP000053860">
    <property type="component" value="Unassembled WGS sequence"/>
</dbReference>
<keyword evidence="5" id="KW-0378">Hydrolase</keyword>
<evidence type="ECO:0000256" key="4">
    <source>
        <dbReference type="ARBA" id="ARBA00022759"/>
    </source>
</evidence>
<reference evidence="9" key="1">
    <citation type="journal article" date="2015" name="MBio">
        <title>Genome-Resolved Metagenomic Analysis Reveals Roles for Candidate Phyla and Other Microbial Community Members in Biogeochemical Transformations in Oil Reservoirs.</title>
        <authorList>
            <person name="Hu P."/>
            <person name="Tom L."/>
            <person name="Singh A."/>
            <person name="Thomas B.C."/>
            <person name="Baker B.J."/>
            <person name="Piceno Y.M."/>
            <person name="Andersen G.L."/>
            <person name="Banfield J.F."/>
        </authorList>
    </citation>
    <scope>NUCLEOTIDE SEQUENCE [LARGE SCALE GENOMIC DNA]</scope>
</reference>
<evidence type="ECO:0008006" key="10">
    <source>
        <dbReference type="Google" id="ProtNLM"/>
    </source>
</evidence>
<dbReference type="EMBL" id="LGGN01000327">
    <property type="protein sequence ID" value="KUK75974.1"/>
    <property type="molecule type" value="Genomic_DNA"/>
</dbReference>
<evidence type="ECO:0000313" key="8">
    <source>
        <dbReference type="EMBL" id="KUK75974.1"/>
    </source>
</evidence>
<evidence type="ECO:0000256" key="3">
    <source>
        <dbReference type="ARBA" id="ARBA00022722"/>
    </source>
</evidence>
<proteinExistence type="inferred from homology"/>
<dbReference type="Pfam" id="PF07927">
    <property type="entry name" value="HicA_toxin"/>
    <property type="match status" value="1"/>
</dbReference>
<sequence>MKKYKVKDVIDLLLADGWFITRQKGSHRQFKHPSKKGLVTVNGKNSDVLDQFLLNSIWKQAGWK</sequence>
<name>A0A101HFW6_9BACT</name>
<dbReference type="InterPro" id="IPR012933">
    <property type="entry name" value="HicA_mRNA_interferase"/>
</dbReference>
<organism evidence="8 9">
    <name type="scientific">Proteiniphilum acetatigenes</name>
    <dbReference type="NCBI Taxonomy" id="294710"/>
    <lineage>
        <taxon>Bacteria</taxon>
        <taxon>Pseudomonadati</taxon>
        <taxon>Bacteroidota</taxon>
        <taxon>Bacteroidia</taxon>
        <taxon>Bacteroidales</taxon>
        <taxon>Dysgonomonadaceae</taxon>
        <taxon>Proteiniphilum</taxon>
    </lineage>
</organism>
<keyword evidence="3" id="KW-0540">Nuclease</keyword>
<dbReference type="GO" id="GO:0004519">
    <property type="term" value="F:endonuclease activity"/>
    <property type="evidence" value="ECO:0007669"/>
    <property type="project" value="UniProtKB-KW"/>
</dbReference>
<dbReference type="InterPro" id="IPR038570">
    <property type="entry name" value="HicA_sf"/>
</dbReference>
<evidence type="ECO:0000256" key="7">
    <source>
        <dbReference type="ARBA" id="ARBA00023016"/>
    </source>
</evidence>
<dbReference type="GO" id="GO:0003729">
    <property type="term" value="F:mRNA binding"/>
    <property type="evidence" value="ECO:0007669"/>
    <property type="project" value="InterPro"/>
</dbReference>
<dbReference type="AlphaFoldDB" id="A0A101HFW6"/>
<evidence type="ECO:0000256" key="1">
    <source>
        <dbReference type="ARBA" id="ARBA00006620"/>
    </source>
</evidence>
<gene>
    <name evidence="8" type="ORF">XD92_1421</name>
</gene>
<evidence type="ECO:0000256" key="2">
    <source>
        <dbReference type="ARBA" id="ARBA00022649"/>
    </source>
</evidence>